<reference evidence="2" key="2">
    <citation type="submission" date="2021-02" db="EMBL/GenBank/DDBJ databases">
        <authorList>
            <person name="Kimball J.A."/>
            <person name="Haas M.W."/>
            <person name="Macchietto M."/>
            <person name="Kono T."/>
            <person name="Duquette J."/>
            <person name="Shao M."/>
        </authorList>
    </citation>
    <scope>NUCLEOTIDE SEQUENCE</scope>
    <source>
        <tissue evidence="2">Fresh leaf tissue</tissue>
    </source>
</reference>
<evidence type="ECO:0000256" key="1">
    <source>
        <dbReference type="SAM" id="MobiDB-lite"/>
    </source>
</evidence>
<protein>
    <submittedName>
        <fullName evidence="2">Uncharacterized protein</fullName>
    </submittedName>
</protein>
<accession>A0A8J5TG14</accession>
<dbReference type="EMBL" id="JAAALK010000282">
    <property type="protein sequence ID" value="KAG8080514.1"/>
    <property type="molecule type" value="Genomic_DNA"/>
</dbReference>
<comment type="caution">
    <text evidence="2">The sequence shown here is derived from an EMBL/GenBank/DDBJ whole genome shotgun (WGS) entry which is preliminary data.</text>
</comment>
<evidence type="ECO:0000313" key="2">
    <source>
        <dbReference type="EMBL" id="KAG8080514.1"/>
    </source>
</evidence>
<feature type="region of interest" description="Disordered" evidence="1">
    <location>
        <begin position="24"/>
        <end position="86"/>
    </location>
</feature>
<dbReference type="AlphaFoldDB" id="A0A8J5TG14"/>
<organism evidence="2 3">
    <name type="scientific">Zizania palustris</name>
    <name type="common">Northern wild rice</name>
    <dbReference type="NCBI Taxonomy" id="103762"/>
    <lineage>
        <taxon>Eukaryota</taxon>
        <taxon>Viridiplantae</taxon>
        <taxon>Streptophyta</taxon>
        <taxon>Embryophyta</taxon>
        <taxon>Tracheophyta</taxon>
        <taxon>Spermatophyta</taxon>
        <taxon>Magnoliopsida</taxon>
        <taxon>Liliopsida</taxon>
        <taxon>Poales</taxon>
        <taxon>Poaceae</taxon>
        <taxon>BOP clade</taxon>
        <taxon>Oryzoideae</taxon>
        <taxon>Oryzeae</taxon>
        <taxon>Zizaniinae</taxon>
        <taxon>Zizania</taxon>
    </lineage>
</organism>
<reference evidence="2" key="1">
    <citation type="journal article" date="2021" name="bioRxiv">
        <title>Whole Genome Assembly and Annotation of Northern Wild Rice, Zizania palustris L., Supports a Whole Genome Duplication in the Zizania Genus.</title>
        <authorList>
            <person name="Haas M."/>
            <person name="Kono T."/>
            <person name="Macchietto M."/>
            <person name="Millas R."/>
            <person name="McGilp L."/>
            <person name="Shao M."/>
            <person name="Duquette J."/>
            <person name="Hirsch C.N."/>
            <person name="Kimball J."/>
        </authorList>
    </citation>
    <scope>NUCLEOTIDE SEQUENCE</scope>
    <source>
        <tissue evidence="2">Fresh leaf tissue</tissue>
    </source>
</reference>
<proteinExistence type="predicted"/>
<dbReference type="Proteomes" id="UP000729402">
    <property type="component" value="Unassembled WGS sequence"/>
</dbReference>
<name>A0A8J5TG14_ZIZPA</name>
<keyword evidence="3" id="KW-1185">Reference proteome</keyword>
<sequence>MRPSPRMTVKKATDQMKGRCRGAEPMAGTVRMERDVAGSNGAEQRGEGSTRARRRRRLQCGGGNWKLQCGSSGGGSNAVAMGGPDEARGSRAFVSALGLASPKPLGRCGLRLDATTIASPAAIAPPLTISASLRSR</sequence>
<gene>
    <name evidence="2" type="ORF">GUJ93_ZPchr0007g5517</name>
</gene>
<evidence type="ECO:0000313" key="3">
    <source>
        <dbReference type="Proteomes" id="UP000729402"/>
    </source>
</evidence>